<name>A0A0R2B8N4_9LACO</name>
<dbReference type="EMBL" id="AYZQ01000001">
    <property type="protein sequence ID" value="KRM72486.1"/>
    <property type="molecule type" value="Genomic_DNA"/>
</dbReference>
<dbReference type="STRING" id="1423727.FC34_GL000192"/>
<keyword evidence="3" id="KW-1185">Reference proteome</keyword>
<sequence length="241" mass="26367">MILVILGVAVIALYLSFIMMKSSVARSILVAIFGAIMLGSLVLISMNDTQHFGMKKETVETTQNIYTASPNAQLPMLLKQDIGTSGKHQVYIYKLSAKGKTQHTKADYDVQNQVKTGANKATLVEKKTRWTYKSDFYKNLFFNQNQHELVKQHNTLNVPTNWTVLTTTQAKALGKKLASLQKPDAATKAKMAAAIQADVTAQIKANPALASQATALAKAAQAKMQAQVIQDTIKQVKATVK</sequence>
<dbReference type="AlphaFoldDB" id="A0A0R2B8N4"/>
<evidence type="ECO:0000313" key="2">
    <source>
        <dbReference type="EMBL" id="KRM72486.1"/>
    </source>
</evidence>
<comment type="caution">
    <text evidence="2">The sequence shown here is derived from an EMBL/GenBank/DDBJ whole genome shotgun (WGS) entry which is preliminary data.</text>
</comment>
<dbReference type="PATRIC" id="fig|1423727.3.peg.193"/>
<dbReference type="RefSeq" id="WP_057893512.1">
    <property type="nucleotide sequence ID" value="NZ_AYZQ01000001.1"/>
</dbReference>
<evidence type="ECO:0008006" key="4">
    <source>
        <dbReference type="Google" id="ProtNLM"/>
    </source>
</evidence>
<dbReference type="InterPro" id="IPR032083">
    <property type="entry name" value="DUF4811"/>
</dbReference>
<dbReference type="Pfam" id="PF16069">
    <property type="entry name" value="DUF4811"/>
    <property type="match status" value="1"/>
</dbReference>
<accession>A0A0R2B8N4</accession>
<reference evidence="2 3" key="1">
    <citation type="journal article" date="2015" name="Genome Announc.">
        <title>Expanding the biotechnology potential of lactobacilli through comparative genomics of 213 strains and associated genera.</title>
        <authorList>
            <person name="Sun Z."/>
            <person name="Harris H.M."/>
            <person name="McCann A."/>
            <person name="Guo C."/>
            <person name="Argimon S."/>
            <person name="Zhang W."/>
            <person name="Yang X."/>
            <person name="Jeffery I.B."/>
            <person name="Cooney J.C."/>
            <person name="Kagawa T.F."/>
            <person name="Liu W."/>
            <person name="Song Y."/>
            <person name="Salvetti E."/>
            <person name="Wrobel A."/>
            <person name="Rasinkangas P."/>
            <person name="Parkhill J."/>
            <person name="Rea M.C."/>
            <person name="O'Sullivan O."/>
            <person name="Ritari J."/>
            <person name="Douillard F.P."/>
            <person name="Paul Ross R."/>
            <person name="Yang R."/>
            <person name="Briner A.E."/>
            <person name="Felis G.E."/>
            <person name="de Vos W.M."/>
            <person name="Barrangou R."/>
            <person name="Klaenhammer T.R."/>
            <person name="Caufield P.W."/>
            <person name="Cui Y."/>
            <person name="Zhang H."/>
            <person name="O'Toole P.W."/>
        </authorList>
    </citation>
    <scope>NUCLEOTIDE SEQUENCE [LARGE SCALE GENOMIC DNA]</scope>
    <source>
        <strain evidence="2 3">DSM 23927</strain>
    </source>
</reference>
<dbReference type="OrthoDB" id="2249491at2"/>
<keyword evidence="1" id="KW-0472">Membrane</keyword>
<proteinExistence type="predicted"/>
<protein>
    <recommendedName>
        <fullName evidence="4">DUF4811 domain-containing protein</fullName>
    </recommendedName>
</protein>
<keyword evidence="1" id="KW-1133">Transmembrane helix</keyword>
<evidence type="ECO:0000256" key="1">
    <source>
        <dbReference type="SAM" id="Phobius"/>
    </source>
</evidence>
<dbReference type="Proteomes" id="UP000051672">
    <property type="component" value="Unassembled WGS sequence"/>
</dbReference>
<gene>
    <name evidence="2" type="ORF">FC34_GL000192</name>
</gene>
<feature type="transmembrane region" description="Helical" evidence="1">
    <location>
        <begin position="27"/>
        <end position="46"/>
    </location>
</feature>
<evidence type="ECO:0000313" key="3">
    <source>
        <dbReference type="Proteomes" id="UP000051672"/>
    </source>
</evidence>
<organism evidence="2 3">
    <name type="scientific">Lacticaseibacillus brantae DSM 23927</name>
    <dbReference type="NCBI Taxonomy" id="1423727"/>
    <lineage>
        <taxon>Bacteria</taxon>
        <taxon>Bacillati</taxon>
        <taxon>Bacillota</taxon>
        <taxon>Bacilli</taxon>
        <taxon>Lactobacillales</taxon>
        <taxon>Lactobacillaceae</taxon>
        <taxon>Lacticaseibacillus</taxon>
    </lineage>
</organism>
<keyword evidence="1" id="KW-0812">Transmembrane</keyword>